<accession>A0A0K2VFB5</accession>
<feature type="non-terminal residue" evidence="1">
    <location>
        <position position="64"/>
    </location>
</feature>
<evidence type="ECO:0000313" key="1">
    <source>
        <dbReference type="EMBL" id="CDW48837.1"/>
    </source>
</evidence>
<reference evidence="1" key="1">
    <citation type="submission" date="2014-05" db="EMBL/GenBank/DDBJ databases">
        <authorList>
            <person name="Chronopoulou M."/>
        </authorList>
    </citation>
    <scope>NUCLEOTIDE SEQUENCE</scope>
    <source>
        <tissue evidence="1">Whole organism</tissue>
    </source>
</reference>
<name>A0A0K2VFB5_LEPSM</name>
<dbReference type="EMBL" id="HACA01031476">
    <property type="protein sequence ID" value="CDW48837.1"/>
    <property type="molecule type" value="Transcribed_RNA"/>
</dbReference>
<protein>
    <submittedName>
        <fullName evidence="1">Uncharacterized protein</fullName>
    </submittedName>
</protein>
<proteinExistence type="predicted"/>
<dbReference type="AlphaFoldDB" id="A0A0K2VFB5"/>
<organism evidence="1">
    <name type="scientific">Lepeophtheirus salmonis</name>
    <name type="common">Salmon louse</name>
    <name type="synonym">Caligus salmonis</name>
    <dbReference type="NCBI Taxonomy" id="72036"/>
    <lineage>
        <taxon>Eukaryota</taxon>
        <taxon>Metazoa</taxon>
        <taxon>Ecdysozoa</taxon>
        <taxon>Arthropoda</taxon>
        <taxon>Crustacea</taxon>
        <taxon>Multicrustacea</taxon>
        <taxon>Hexanauplia</taxon>
        <taxon>Copepoda</taxon>
        <taxon>Siphonostomatoida</taxon>
        <taxon>Caligidae</taxon>
        <taxon>Lepeophtheirus</taxon>
    </lineage>
</organism>
<sequence length="64" mass="7668">MAPLCYFIIYFQDPILFDHIIQHIFHMSTITKRLPKFLFSNSSFNNLNYSFLHVLKQANIKLFS</sequence>